<proteinExistence type="predicted"/>
<protein>
    <submittedName>
        <fullName evidence="1">GNAT family N-acetyltransferase</fullName>
    </submittedName>
</protein>
<dbReference type="InterPro" id="IPR016181">
    <property type="entry name" value="Acyl_CoA_acyltransferase"/>
</dbReference>
<gene>
    <name evidence="1" type="ORF">GJQ55_11915</name>
</gene>
<dbReference type="InterPro" id="IPR040448">
    <property type="entry name" value="PanZ_GNAT"/>
</dbReference>
<dbReference type="AlphaFoldDB" id="A0A9E8JQS9"/>
<dbReference type="InterPro" id="IPR000182">
    <property type="entry name" value="GNAT_dom"/>
</dbReference>
<dbReference type="Proteomes" id="UP000596074">
    <property type="component" value="Chromosome"/>
</dbReference>
<name>A0A9E8JQS9_9GAMM</name>
<dbReference type="Gene3D" id="3.40.630.30">
    <property type="match status" value="1"/>
</dbReference>
<sequence length="143" mass="15985">MPDRKPTVPVKLEHIHTPTAADWQDLEKIHQDTSATGFAADRSALEQWLADGGWIIAGRFNDRLIGALLAQETPAGVTLSQAGVRSVTQRRGVMHQMLHFIQRWAQEEGKTLVVRDCPENLQPALQHRGFMAADGELQYRHNG</sequence>
<dbReference type="EMBL" id="CP046056">
    <property type="protein sequence ID" value="QQD25135.1"/>
    <property type="molecule type" value="Genomic_DNA"/>
</dbReference>
<dbReference type="SUPFAM" id="SSF55729">
    <property type="entry name" value="Acyl-CoA N-acyltransferases (Nat)"/>
    <property type="match status" value="1"/>
</dbReference>
<reference evidence="1 2" key="1">
    <citation type="submission" date="2019-11" db="EMBL/GenBank/DDBJ databases">
        <title>Venatorbacter sp. nov. a predator of Campylobacter and other Gram-negative bacteria.</title>
        <authorList>
            <person name="Saeedi A."/>
            <person name="Cummings N.J."/>
            <person name="Connerton I.F."/>
            <person name="Connerton P.L."/>
        </authorList>
    </citation>
    <scope>NUCLEOTIDE SEQUENCE [LARGE SCALE GENOMIC DNA]</scope>
    <source>
        <strain evidence="1">XL5</strain>
    </source>
</reference>
<organism evidence="1 2">
    <name type="scientific">Venatoribacter cucullus</name>
    <dbReference type="NCBI Taxonomy" id="2661630"/>
    <lineage>
        <taxon>Bacteria</taxon>
        <taxon>Pseudomonadati</taxon>
        <taxon>Pseudomonadota</taxon>
        <taxon>Gammaproteobacteria</taxon>
        <taxon>Oceanospirillales</taxon>
        <taxon>Oceanospirillaceae</taxon>
        <taxon>Venatoribacter</taxon>
    </lineage>
</organism>
<dbReference type="GO" id="GO:0016747">
    <property type="term" value="F:acyltransferase activity, transferring groups other than amino-acyl groups"/>
    <property type="evidence" value="ECO:0007669"/>
    <property type="project" value="InterPro"/>
</dbReference>
<dbReference type="KEGG" id="vcw:GJQ55_11915"/>
<evidence type="ECO:0000313" key="2">
    <source>
        <dbReference type="Proteomes" id="UP000596074"/>
    </source>
</evidence>
<dbReference type="PROSITE" id="PS51186">
    <property type="entry name" value="GNAT"/>
    <property type="match status" value="1"/>
</dbReference>
<keyword evidence="2" id="KW-1185">Reference proteome</keyword>
<dbReference type="Pfam" id="PF12568">
    <property type="entry name" value="PanZ"/>
    <property type="match status" value="1"/>
</dbReference>
<accession>A0A9E8JQS9</accession>
<evidence type="ECO:0000313" key="1">
    <source>
        <dbReference type="EMBL" id="QQD25135.1"/>
    </source>
</evidence>